<dbReference type="AlphaFoldDB" id="A0A871R470"/>
<dbReference type="OrthoDB" id="3999279at2759"/>
<dbReference type="KEGG" id="bbrx:BRETT_000216"/>
<dbReference type="EMBL" id="CP063131">
    <property type="protein sequence ID" value="QOU18488.1"/>
    <property type="molecule type" value="Genomic_DNA"/>
</dbReference>
<evidence type="ECO:0000313" key="2">
    <source>
        <dbReference type="Proteomes" id="UP000663131"/>
    </source>
</evidence>
<sequence>MSLSFIDSRENRTPPTQSECIELIRILEFNNEDVQKIFNTKNFTEPKRNSLFFILKFKRWFCQQLHGVRTSTTEQIRAVDMLFDLKTAEGLPV</sequence>
<dbReference type="GeneID" id="64572142"/>
<proteinExistence type="predicted"/>
<reference evidence="1" key="2">
    <citation type="journal article" name="BMC Genomics">
        <title>New genome assemblies reveal patterns of domestication and adaptation across Brettanomyces (Dekkera) species.</title>
        <authorList>
            <person name="Roach M.J."/>
            <person name="Borneman A.R."/>
        </authorList>
    </citation>
    <scope>NUCLEOTIDE SEQUENCE</scope>
    <source>
        <strain evidence="1">UCD 2041</strain>
    </source>
</reference>
<organism evidence="1 2">
    <name type="scientific">Dekkera bruxellensis</name>
    <name type="common">Brettanomyces custersii</name>
    <dbReference type="NCBI Taxonomy" id="5007"/>
    <lineage>
        <taxon>Eukaryota</taxon>
        <taxon>Fungi</taxon>
        <taxon>Dikarya</taxon>
        <taxon>Ascomycota</taxon>
        <taxon>Saccharomycotina</taxon>
        <taxon>Pichiomycetes</taxon>
        <taxon>Pichiales</taxon>
        <taxon>Pichiaceae</taxon>
        <taxon>Brettanomyces</taxon>
    </lineage>
</organism>
<reference evidence="1" key="1">
    <citation type="submission" date="2020-10" db="EMBL/GenBank/DDBJ databases">
        <authorList>
            <person name="Palmer J.M."/>
        </authorList>
    </citation>
    <scope>NUCLEOTIDE SEQUENCE</scope>
    <source>
        <strain evidence="1">UCD 2041</strain>
    </source>
</reference>
<protein>
    <submittedName>
        <fullName evidence="1">Uncharacterized protein</fullName>
    </submittedName>
</protein>
<gene>
    <name evidence="1" type="ORF">BRETT_000216</name>
</gene>
<dbReference type="Proteomes" id="UP000663131">
    <property type="component" value="Chromosome 3"/>
</dbReference>
<accession>A0A871R470</accession>
<dbReference type="RefSeq" id="XP_041134982.1">
    <property type="nucleotide sequence ID" value="XM_041278787.1"/>
</dbReference>
<name>A0A871R470_DEKBR</name>
<evidence type="ECO:0000313" key="1">
    <source>
        <dbReference type="EMBL" id="QOU18488.1"/>
    </source>
</evidence>